<protein>
    <submittedName>
        <fullName evidence="3">Uncharacterized protein</fullName>
    </submittedName>
</protein>
<proteinExistence type="predicted"/>
<name>A0A2I7N6H6_9NEIS</name>
<keyword evidence="2" id="KW-1133">Transmembrane helix</keyword>
<evidence type="ECO:0000256" key="1">
    <source>
        <dbReference type="SAM" id="Coils"/>
    </source>
</evidence>
<evidence type="ECO:0000313" key="4">
    <source>
        <dbReference type="Proteomes" id="UP000236655"/>
    </source>
</evidence>
<dbReference type="Proteomes" id="UP000236655">
    <property type="component" value="Chromosome"/>
</dbReference>
<evidence type="ECO:0000313" key="3">
    <source>
        <dbReference type="EMBL" id="AUR52073.1"/>
    </source>
</evidence>
<keyword evidence="2" id="KW-0812">Transmembrane</keyword>
<gene>
    <name evidence="3" type="ORF">CUN60_07090</name>
</gene>
<keyword evidence="1" id="KW-0175">Coiled coil</keyword>
<evidence type="ECO:0000256" key="2">
    <source>
        <dbReference type="SAM" id="Phobius"/>
    </source>
</evidence>
<keyword evidence="2" id="KW-0472">Membrane</keyword>
<dbReference type="KEGG" id="nba:CUN60_07090"/>
<accession>A0A2I7N6H6</accession>
<feature type="transmembrane region" description="Helical" evidence="2">
    <location>
        <begin position="6"/>
        <end position="23"/>
    </location>
</feature>
<keyword evidence="4" id="KW-1185">Reference proteome</keyword>
<dbReference type="EMBL" id="CP024847">
    <property type="protein sequence ID" value="AUR52073.1"/>
    <property type="molecule type" value="Genomic_DNA"/>
</dbReference>
<dbReference type="AlphaFoldDB" id="A0A2I7N6H6"/>
<sequence length="80" mass="9637">MMFQTVLVNISLVFLIIMLIVLIKDTFFSKNYNNLQNYCNELEMELYELRIKYEETQAIAHGYVDMCNRLTWQTTCDNRK</sequence>
<dbReference type="RefSeq" id="WP_102951369.1">
    <property type="nucleotide sequence ID" value="NZ_CP024847.1"/>
</dbReference>
<organism evidence="3 4">
    <name type="scientific">Aquella oligotrophica</name>
    <dbReference type="NCBI Taxonomy" id="2067065"/>
    <lineage>
        <taxon>Bacteria</taxon>
        <taxon>Pseudomonadati</taxon>
        <taxon>Pseudomonadota</taxon>
        <taxon>Betaproteobacteria</taxon>
        <taxon>Neisseriales</taxon>
        <taxon>Neisseriaceae</taxon>
        <taxon>Aquella</taxon>
    </lineage>
</organism>
<feature type="coiled-coil region" evidence="1">
    <location>
        <begin position="32"/>
        <end position="59"/>
    </location>
</feature>
<reference evidence="4" key="1">
    <citation type="submission" date="2017-11" db="EMBL/GenBank/DDBJ databases">
        <authorList>
            <person name="Chan K.G."/>
            <person name="Lee L.S."/>
        </authorList>
    </citation>
    <scope>NUCLEOTIDE SEQUENCE [LARGE SCALE GENOMIC DNA]</scope>
    <source>
        <strain evidence="4">DSM 100970</strain>
    </source>
</reference>